<reference evidence="1" key="1">
    <citation type="submission" date="2019-08" db="EMBL/GenBank/DDBJ databases">
        <authorList>
            <person name="Kucharzyk K."/>
            <person name="Murdoch R.W."/>
            <person name="Higgins S."/>
            <person name="Loffler F."/>
        </authorList>
    </citation>
    <scope>NUCLEOTIDE SEQUENCE</scope>
</reference>
<sequence length="92" mass="10379">MTCAGNKLVKTEDTGFSVTLSQSMDFKNNANLATEYLYDKNGDLIKDYNKSITEISYNALNLPQALKNSSVTNTYTYAADRRKLKTTYIIFT</sequence>
<dbReference type="Gene3D" id="2.180.10.10">
    <property type="entry name" value="RHS repeat-associated core"/>
    <property type="match status" value="1"/>
</dbReference>
<comment type="caution">
    <text evidence="1">The sequence shown here is derived from an EMBL/GenBank/DDBJ whole genome shotgun (WGS) entry which is preliminary data.</text>
</comment>
<organism evidence="1">
    <name type="scientific">bioreactor metagenome</name>
    <dbReference type="NCBI Taxonomy" id="1076179"/>
    <lineage>
        <taxon>unclassified sequences</taxon>
        <taxon>metagenomes</taxon>
        <taxon>ecological metagenomes</taxon>
    </lineage>
</organism>
<proteinExistence type="predicted"/>
<name>A0A645ARX5_9ZZZZ</name>
<dbReference type="EMBL" id="VSSQ01015548">
    <property type="protein sequence ID" value="MPM56032.1"/>
    <property type="molecule type" value="Genomic_DNA"/>
</dbReference>
<evidence type="ECO:0000313" key="1">
    <source>
        <dbReference type="EMBL" id="MPM56032.1"/>
    </source>
</evidence>
<protein>
    <submittedName>
        <fullName evidence="1">Uncharacterized protein</fullName>
    </submittedName>
</protein>
<dbReference type="AlphaFoldDB" id="A0A645ARX5"/>
<accession>A0A645ARX5</accession>
<gene>
    <name evidence="1" type="ORF">SDC9_102830</name>
</gene>